<name>A0AAV7WS91_PLEWA</name>
<evidence type="ECO:0000313" key="3">
    <source>
        <dbReference type="Proteomes" id="UP001066276"/>
    </source>
</evidence>
<sequence>MHQSLHSGHLPLGCTHGSACAADAPGVRQPNLRYHPRFLPLLSGVTLHRPLAVVSPASGVSSAPPRCHSAHPPPSGARAAPSTPRAADSRAPSPVSRVSPASTAGVSSSSQRRPLRAWPGPLR</sequence>
<organism evidence="2 3">
    <name type="scientific">Pleurodeles waltl</name>
    <name type="common">Iberian ribbed newt</name>
    <dbReference type="NCBI Taxonomy" id="8319"/>
    <lineage>
        <taxon>Eukaryota</taxon>
        <taxon>Metazoa</taxon>
        <taxon>Chordata</taxon>
        <taxon>Craniata</taxon>
        <taxon>Vertebrata</taxon>
        <taxon>Euteleostomi</taxon>
        <taxon>Amphibia</taxon>
        <taxon>Batrachia</taxon>
        <taxon>Caudata</taxon>
        <taxon>Salamandroidea</taxon>
        <taxon>Salamandridae</taxon>
        <taxon>Pleurodelinae</taxon>
        <taxon>Pleurodeles</taxon>
    </lineage>
</organism>
<feature type="region of interest" description="Disordered" evidence="1">
    <location>
        <begin position="56"/>
        <end position="123"/>
    </location>
</feature>
<feature type="compositionally biased region" description="Low complexity" evidence="1">
    <location>
        <begin position="56"/>
        <end position="65"/>
    </location>
</feature>
<protein>
    <submittedName>
        <fullName evidence="2">Uncharacterized protein</fullName>
    </submittedName>
</protein>
<comment type="caution">
    <text evidence="2">The sequence shown here is derived from an EMBL/GenBank/DDBJ whole genome shotgun (WGS) entry which is preliminary data.</text>
</comment>
<proteinExistence type="predicted"/>
<dbReference type="Proteomes" id="UP001066276">
    <property type="component" value="Chromosome 1_1"/>
</dbReference>
<evidence type="ECO:0000256" key="1">
    <source>
        <dbReference type="SAM" id="MobiDB-lite"/>
    </source>
</evidence>
<feature type="compositionally biased region" description="Low complexity" evidence="1">
    <location>
        <begin position="89"/>
        <end position="110"/>
    </location>
</feature>
<dbReference type="AlphaFoldDB" id="A0AAV7WS91"/>
<keyword evidence="3" id="KW-1185">Reference proteome</keyword>
<gene>
    <name evidence="2" type="ORF">NDU88_003159</name>
</gene>
<evidence type="ECO:0000313" key="2">
    <source>
        <dbReference type="EMBL" id="KAJ1215551.1"/>
    </source>
</evidence>
<dbReference type="EMBL" id="JANPWB010000001">
    <property type="protein sequence ID" value="KAJ1215551.1"/>
    <property type="molecule type" value="Genomic_DNA"/>
</dbReference>
<accession>A0AAV7WS91</accession>
<reference evidence="2" key="1">
    <citation type="journal article" date="2022" name="bioRxiv">
        <title>Sequencing and chromosome-scale assembly of the giantPleurodeles waltlgenome.</title>
        <authorList>
            <person name="Brown T."/>
            <person name="Elewa A."/>
            <person name="Iarovenko S."/>
            <person name="Subramanian E."/>
            <person name="Araus A.J."/>
            <person name="Petzold A."/>
            <person name="Susuki M."/>
            <person name="Suzuki K.-i.T."/>
            <person name="Hayashi T."/>
            <person name="Toyoda A."/>
            <person name="Oliveira C."/>
            <person name="Osipova E."/>
            <person name="Leigh N.D."/>
            <person name="Simon A."/>
            <person name="Yun M.H."/>
        </authorList>
    </citation>
    <scope>NUCLEOTIDE SEQUENCE</scope>
    <source>
        <strain evidence="2">20211129_DDA</strain>
        <tissue evidence="2">Liver</tissue>
    </source>
</reference>